<keyword evidence="11" id="KW-1015">Disulfide bond</keyword>
<evidence type="ECO:0000256" key="6">
    <source>
        <dbReference type="ARBA" id="ARBA00022481"/>
    </source>
</evidence>
<feature type="region of interest" description="Disordered" evidence="19">
    <location>
        <begin position="18"/>
        <end position="48"/>
    </location>
</feature>
<evidence type="ECO:0000256" key="7">
    <source>
        <dbReference type="ARBA" id="ARBA00022753"/>
    </source>
</evidence>
<comment type="catalytic activity">
    <reaction evidence="14">
        <text>O-phospho-L-tyrosyl-[protein] + H2O = L-tyrosyl-[protein] + phosphate</text>
        <dbReference type="Rhea" id="RHEA:10684"/>
        <dbReference type="Rhea" id="RHEA-COMP:10136"/>
        <dbReference type="Rhea" id="RHEA-COMP:20101"/>
        <dbReference type="ChEBI" id="CHEBI:15377"/>
        <dbReference type="ChEBI" id="CHEBI:43474"/>
        <dbReference type="ChEBI" id="CHEBI:46858"/>
        <dbReference type="ChEBI" id="CHEBI:61978"/>
        <dbReference type="EC" id="3.1.3.48"/>
    </reaction>
</comment>
<evidence type="ECO:0000256" key="18">
    <source>
        <dbReference type="ARBA" id="ARBA00082375"/>
    </source>
</evidence>
<evidence type="ECO:0000256" key="13">
    <source>
        <dbReference type="ARBA" id="ARBA00023289"/>
    </source>
</evidence>
<keyword evidence="7" id="KW-0967">Endosome</keyword>
<comment type="similarity">
    <text evidence="3">Belongs to the protein-tyrosine phosphatase family.</text>
</comment>
<dbReference type="InterPro" id="IPR003595">
    <property type="entry name" value="Tyr_Pase_cat"/>
</dbReference>
<dbReference type="InterPro" id="IPR000387">
    <property type="entry name" value="Tyr_Pase_dom"/>
</dbReference>
<organism evidence="22">
    <name type="scientific">Equus asinus asinus</name>
    <dbReference type="NCBI Taxonomy" id="83772"/>
    <lineage>
        <taxon>Eukaryota</taxon>
        <taxon>Metazoa</taxon>
        <taxon>Chordata</taxon>
        <taxon>Craniata</taxon>
        <taxon>Vertebrata</taxon>
        <taxon>Euteleostomi</taxon>
        <taxon>Mammalia</taxon>
        <taxon>Eutheria</taxon>
        <taxon>Laurasiatheria</taxon>
        <taxon>Perissodactyla</taxon>
        <taxon>Equidae</taxon>
        <taxon>Equus</taxon>
    </lineage>
</organism>
<dbReference type="AlphaFoldDB" id="A0A8C4PUH2"/>
<feature type="domain" description="Tyrosine-protein phosphatase" evidence="20">
    <location>
        <begin position="68"/>
        <end position="221"/>
    </location>
</feature>
<keyword evidence="10" id="KW-0472">Membrane</keyword>
<dbReference type="SMART" id="SM00404">
    <property type="entry name" value="PTPc_motif"/>
    <property type="match status" value="1"/>
</dbReference>
<dbReference type="GO" id="GO:0004725">
    <property type="term" value="F:protein tyrosine phosphatase activity"/>
    <property type="evidence" value="ECO:0007669"/>
    <property type="project" value="UniProtKB-EC"/>
</dbReference>
<dbReference type="Gene3D" id="3.90.190.10">
    <property type="entry name" value="Protein tyrosine phosphatase superfamily"/>
    <property type="match status" value="1"/>
</dbReference>
<keyword evidence="5" id="KW-1003">Cell membrane</keyword>
<keyword evidence="6" id="KW-0488">Methylation</keyword>
<evidence type="ECO:0000256" key="19">
    <source>
        <dbReference type="SAM" id="MobiDB-lite"/>
    </source>
</evidence>
<evidence type="ECO:0000256" key="8">
    <source>
        <dbReference type="ARBA" id="ARBA00022801"/>
    </source>
</evidence>
<evidence type="ECO:0000256" key="15">
    <source>
        <dbReference type="ARBA" id="ARBA00057132"/>
    </source>
</evidence>
<keyword evidence="9" id="KW-0904">Protein phosphatase</keyword>
<dbReference type="PROSITE" id="PS50056">
    <property type="entry name" value="TYR_PHOSPHATASE_2"/>
    <property type="match status" value="1"/>
</dbReference>
<evidence type="ECO:0000256" key="11">
    <source>
        <dbReference type="ARBA" id="ARBA00023157"/>
    </source>
</evidence>
<evidence type="ECO:0000256" key="2">
    <source>
        <dbReference type="ARBA" id="ARBA00004412"/>
    </source>
</evidence>
<evidence type="ECO:0000256" key="4">
    <source>
        <dbReference type="ARBA" id="ARBA00013064"/>
    </source>
</evidence>
<dbReference type="GO" id="GO:0005886">
    <property type="term" value="C:plasma membrane"/>
    <property type="evidence" value="ECO:0007669"/>
    <property type="project" value="UniProtKB-SubCell"/>
</dbReference>
<comment type="function">
    <text evidence="15">Protein tyrosine phosphatase which stimulates progression from G1 into S phase during mitosis. Enhances cell proliferation, cell motility and invasive activity, and promotes cancer metastasis. May be involved in the progression of cardiac hypertrophy by inhibiting intracellular calcium mobilization in response to angiotensin II.</text>
</comment>
<evidence type="ECO:0000259" key="20">
    <source>
        <dbReference type="PROSITE" id="PS50054"/>
    </source>
</evidence>
<accession>A0A8C4PUH2</accession>
<evidence type="ECO:0000256" key="1">
    <source>
        <dbReference type="ARBA" id="ARBA00004236"/>
    </source>
</evidence>
<keyword evidence="12" id="KW-0449">Lipoprotein</keyword>
<dbReference type="GO" id="GO:0005769">
    <property type="term" value="C:early endosome"/>
    <property type="evidence" value="ECO:0007669"/>
    <property type="project" value="UniProtKB-SubCell"/>
</dbReference>
<dbReference type="PANTHER" id="PTHR23339">
    <property type="entry name" value="TYROSINE SPECIFIC PROTEIN PHOSPHATASE AND DUAL SPECIFICITY PROTEIN PHOSPHATASE"/>
    <property type="match status" value="1"/>
</dbReference>
<evidence type="ECO:0000313" key="22">
    <source>
        <dbReference type="Ensembl" id="ENSEASP00005030980.1"/>
    </source>
</evidence>
<evidence type="ECO:0000259" key="21">
    <source>
        <dbReference type="PROSITE" id="PS50056"/>
    </source>
</evidence>
<reference evidence="22" key="1">
    <citation type="submission" date="2023-03" db="UniProtKB">
        <authorList>
            <consortium name="Ensembl"/>
        </authorList>
    </citation>
    <scope>IDENTIFICATION</scope>
</reference>
<comment type="subcellular location">
    <subcellularLocation>
        <location evidence="1">Cell membrane</location>
    </subcellularLocation>
    <subcellularLocation>
        <location evidence="2">Early endosome</location>
    </subcellularLocation>
</comment>
<name>A0A8C4PUH2_EQUAS</name>
<evidence type="ECO:0000256" key="3">
    <source>
        <dbReference type="ARBA" id="ARBA00009580"/>
    </source>
</evidence>
<dbReference type="PROSITE" id="PS50054">
    <property type="entry name" value="TYR_PHOSPHATASE_DUAL"/>
    <property type="match status" value="1"/>
</dbReference>
<dbReference type="Pfam" id="PF22785">
    <property type="entry name" value="Tc-R-P"/>
    <property type="match status" value="1"/>
</dbReference>
<evidence type="ECO:0000256" key="16">
    <source>
        <dbReference type="ARBA" id="ARBA00064590"/>
    </source>
</evidence>
<evidence type="ECO:0000256" key="10">
    <source>
        <dbReference type="ARBA" id="ARBA00023136"/>
    </source>
</evidence>
<comment type="subunit">
    <text evidence="16">Interacts with tubulin.</text>
</comment>
<protein>
    <recommendedName>
        <fullName evidence="17">Protein tyrosine phosphatase type IVA 3</fullName>
        <ecNumber evidence="4">3.1.3.48</ecNumber>
    </recommendedName>
    <alternativeName>
        <fullName evidence="18">Protein-tyrosine phosphatase 4a3</fullName>
    </alternativeName>
</protein>
<dbReference type="EC" id="3.1.3.48" evidence="4"/>
<evidence type="ECO:0000256" key="12">
    <source>
        <dbReference type="ARBA" id="ARBA00023288"/>
    </source>
</evidence>
<dbReference type="InterPro" id="IPR050561">
    <property type="entry name" value="PTP"/>
</dbReference>
<dbReference type="GO" id="GO:0009966">
    <property type="term" value="P:regulation of signal transduction"/>
    <property type="evidence" value="ECO:0007669"/>
    <property type="project" value="UniProtKB-ARBA"/>
</dbReference>
<dbReference type="SUPFAM" id="SSF52799">
    <property type="entry name" value="(Phosphotyrosine protein) phosphatases II"/>
    <property type="match status" value="1"/>
</dbReference>
<dbReference type="GO" id="GO:0043542">
    <property type="term" value="P:endothelial cell migration"/>
    <property type="evidence" value="ECO:0007669"/>
    <property type="project" value="UniProtKB-ARBA"/>
</dbReference>
<keyword evidence="13" id="KW-0636">Prenylation</keyword>
<proteinExistence type="inferred from homology"/>
<evidence type="ECO:0000256" key="17">
    <source>
        <dbReference type="ARBA" id="ARBA00069015"/>
    </source>
</evidence>
<dbReference type="InterPro" id="IPR029021">
    <property type="entry name" value="Prot-tyrosine_phosphatase-like"/>
</dbReference>
<keyword evidence="8" id="KW-0378">Hydrolase</keyword>
<feature type="domain" description="Tyrosine specific protein phosphatases" evidence="21">
    <location>
        <begin position="142"/>
        <end position="208"/>
    </location>
</feature>
<dbReference type="FunFam" id="3.90.190.10:FF:000105">
    <property type="entry name" value="Protein tyrosine phosphatase type IVA 3"/>
    <property type="match status" value="1"/>
</dbReference>
<dbReference type="Ensembl" id="ENSEAST00005033681.1">
    <property type="protein sequence ID" value="ENSEASP00005030980.1"/>
    <property type="gene ID" value="ENSEASG00005021111.1"/>
</dbReference>
<evidence type="ECO:0000256" key="14">
    <source>
        <dbReference type="ARBA" id="ARBA00051722"/>
    </source>
</evidence>
<sequence length="233" mass="25624">MCWEARLMASITMRVGGDAPPPSVGVGGPRDSCPRSIRKDSSTPGRSLSVKVPHQRFRVGFNLPVLLRGVRLCPGGLVRGSPPLSLAFCLLPPCQDLKKYGATTVVRVCEVTYDKAPLEKDGITVVDWPFDDGAPPPGKVVEDWLSLLKAKFCDDPGSCVAVHCVAGLGRAPVLVALALIESGMKYEDAIQFIRQKRRGAINSKQLTYLEKYRPKQRLRFKDPHTHRTRCCVM</sequence>
<dbReference type="InterPro" id="IPR020422">
    <property type="entry name" value="TYR_PHOSPHATASE_DUAL_dom"/>
</dbReference>
<evidence type="ECO:0000256" key="5">
    <source>
        <dbReference type="ARBA" id="ARBA00022475"/>
    </source>
</evidence>
<evidence type="ECO:0000256" key="9">
    <source>
        <dbReference type="ARBA" id="ARBA00022912"/>
    </source>
</evidence>